<gene>
    <name evidence="1" type="ORF">FOL47_010542</name>
</gene>
<dbReference type="EMBL" id="JAAPAO010000822">
    <property type="protein sequence ID" value="KAF4653416.1"/>
    <property type="molecule type" value="Genomic_DNA"/>
</dbReference>
<proteinExistence type="predicted"/>
<dbReference type="AlphaFoldDB" id="A0A7J6L3Z7"/>
<dbReference type="Proteomes" id="UP000591131">
    <property type="component" value="Unassembled WGS sequence"/>
</dbReference>
<protein>
    <submittedName>
        <fullName evidence="1">Uncharacterized protein</fullName>
    </submittedName>
</protein>
<evidence type="ECO:0000313" key="2">
    <source>
        <dbReference type="Proteomes" id="UP000591131"/>
    </source>
</evidence>
<reference evidence="1 2" key="1">
    <citation type="submission" date="2020-04" db="EMBL/GenBank/DDBJ databases">
        <title>Perkinsus chesapeaki whole genome sequence.</title>
        <authorList>
            <person name="Bogema D.R."/>
        </authorList>
    </citation>
    <scope>NUCLEOTIDE SEQUENCE [LARGE SCALE GENOMIC DNA]</scope>
    <source>
        <strain evidence="1">ATCC PRA-425</strain>
    </source>
</reference>
<feature type="non-terminal residue" evidence="1">
    <location>
        <position position="1"/>
    </location>
</feature>
<organism evidence="1 2">
    <name type="scientific">Perkinsus chesapeaki</name>
    <name type="common">Clam parasite</name>
    <name type="synonym">Perkinsus andrewsi</name>
    <dbReference type="NCBI Taxonomy" id="330153"/>
    <lineage>
        <taxon>Eukaryota</taxon>
        <taxon>Sar</taxon>
        <taxon>Alveolata</taxon>
        <taxon>Perkinsozoa</taxon>
        <taxon>Perkinsea</taxon>
        <taxon>Perkinsida</taxon>
        <taxon>Perkinsidae</taxon>
        <taxon>Perkinsus</taxon>
    </lineage>
</organism>
<comment type="caution">
    <text evidence="1">The sequence shown here is derived from an EMBL/GenBank/DDBJ whole genome shotgun (WGS) entry which is preliminary data.</text>
</comment>
<evidence type="ECO:0000313" key="1">
    <source>
        <dbReference type="EMBL" id="KAF4653416.1"/>
    </source>
</evidence>
<sequence length="266" mass="29382">CEAANCENSRNKVLIEISRKQTAQRNGRIQELKRENRKQLQLVRECIEKFVGDLAVGASGMPVVDRLRPLCEIIPDLNRSLDRFCPETRKTFDRSIEHHFVGTVPISDVILEDISEDGESSFILSDSPIADRDVRKVVGDGSTSCGGVEIDELDEGSDGMREVCGSVPGEDVFVSNELLVFEENDIEKERYGASGCGDLGASSNPRGGILKTKRGVDRNIKKAVKKVVKEIKDEWRREFIGTFVEGEVPGSILGDGISDIEVDSLR</sequence>
<keyword evidence="2" id="KW-1185">Reference proteome</keyword>
<name>A0A7J6L3Z7_PERCH</name>
<accession>A0A7J6L3Z7</accession>